<dbReference type="Gene3D" id="1.10.10.1320">
    <property type="entry name" value="Anti-sigma factor, zinc-finger domain"/>
    <property type="match status" value="1"/>
</dbReference>
<dbReference type="InterPro" id="IPR041916">
    <property type="entry name" value="Anti_sigma_zinc_sf"/>
</dbReference>
<dbReference type="GO" id="GO:0016989">
    <property type="term" value="F:sigma factor antagonist activity"/>
    <property type="evidence" value="ECO:0007669"/>
    <property type="project" value="TreeGrafter"/>
</dbReference>
<gene>
    <name evidence="14" type="ORF">ADL28_02030</name>
</gene>
<sequence length="258" mass="27185">MTRADLHTLTGAYAVHALSGRELTEFERHLAVCDACRQEVRELRETAAKLAVATALTPPPTMKDDVMRRIATVRQEPPRVAAREARESHAGPRRRTGRRALNVALAACVAAAVAFGGAAVWQYRQASDARDTARRSEQRVAQAEEVTQVLAAPDARSRSGRMTDGSTGTVVVSRGLNRAVFLASGLPEPPAGRIYQLWFSDGGTMRPAGLMDSSGRSAAAVLSGAVGKASAMGVTVEPAGGSKAPTTDPLVLLTFPSA</sequence>
<evidence type="ECO:0000313" key="14">
    <source>
        <dbReference type="EMBL" id="KUL67192.1"/>
    </source>
</evidence>
<dbReference type="InterPro" id="IPR053877">
    <property type="entry name" value="RskA_N"/>
</dbReference>
<dbReference type="PANTHER" id="PTHR37461">
    <property type="entry name" value="ANTI-SIGMA-K FACTOR RSKA"/>
    <property type="match status" value="1"/>
</dbReference>
<evidence type="ECO:0000256" key="1">
    <source>
        <dbReference type="ARBA" id="ARBA00004167"/>
    </source>
</evidence>
<dbReference type="GO" id="GO:0005886">
    <property type="term" value="C:plasma membrane"/>
    <property type="evidence" value="ECO:0007669"/>
    <property type="project" value="UniProtKB-SubCell"/>
</dbReference>
<comment type="subcellular location">
    <subcellularLocation>
        <location evidence="2">Cell membrane</location>
    </subcellularLocation>
    <subcellularLocation>
        <location evidence="1">Membrane</location>
        <topology evidence="1">Single-pass membrane protein</topology>
    </subcellularLocation>
</comment>
<evidence type="ECO:0000256" key="8">
    <source>
        <dbReference type="ARBA" id="ARBA00023163"/>
    </source>
</evidence>
<dbReference type="OrthoDB" id="153510at2"/>
<dbReference type="Pfam" id="PF10099">
    <property type="entry name" value="RskA_C"/>
    <property type="match status" value="1"/>
</dbReference>
<evidence type="ECO:0000313" key="15">
    <source>
        <dbReference type="Proteomes" id="UP000053413"/>
    </source>
</evidence>
<dbReference type="InterPro" id="IPR018764">
    <property type="entry name" value="RskA_C"/>
</dbReference>
<accession>A0A0X3XDZ9</accession>
<dbReference type="EMBL" id="LLZJ01000003">
    <property type="protein sequence ID" value="KUL67192.1"/>
    <property type="molecule type" value="Genomic_DNA"/>
</dbReference>
<keyword evidence="8" id="KW-0804">Transcription</keyword>
<evidence type="ECO:0000256" key="7">
    <source>
        <dbReference type="ARBA" id="ARBA00023136"/>
    </source>
</evidence>
<evidence type="ECO:0000256" key="11">
    <source>
        <dbReference type="SAM" id="Phobius"/>
    </source>
</evidence>
<evidence type="ECO:0000259" key="13">
    <source>
        <dbReference type="Pfam" id="PF22618"/>
    </source>
</evidence>
<dbReference type="RefSeq" id="WP_059141978.1">
    <property type="nucleotide sequence ID" value="NZ_LLZJ01000003.1"/>
</dbReference>
<evidence type="ECO:0000256" key="5">
    <source>
        <dbReference type="ARBA" id="ARBA00022989"/>
    </source>
</evidence>
<evidence type="ECO:0000256" key="6">
    <source>
        <dbReference type="ARBA" id="ARBA00023015"/>
    </source>
</evidence>
<evidence type="ECO:0000259" key="12">
    <source>
        <dbReference type="Pfam" id="PF10099"/>
    </source>
</evidence>
<evidence type="ECO:0000256" key="3">
    <source>
        <dbReference type="ARBA" id="ARBA00022475"/>
    </source>
</evidence>
<dbReference type="Proteomes" id="UP000053413">
    <property type="component" value="Unassembled WGS sequence"/>
</dbReference>
<feature type="transmembrane region" description="Helical" evidence="11">
    <location>
        <begin position="100"/>
        <end position="121"/>
    </location>
</feature>
<keyword evidence="4 11" id="KW-0812">Transmembrane</keyword>
<dbReference type="GO" id="GO:0006417">
    <property type="term" value="P:regulation of translation"/>
    <property type="evidence" value="ECO:0007669"/>
    <property type="project" value="TreeGrafter"/>
</dbReference>
<reference evidence="15" key="1">
    <citation type="submission" date="2015-10" db="EMBL/GenBank/DDBJ databases">
        <authorList>
            <person name="Ju K.-S."/>
            <person name="Doroghazi J.R."/>
            <person name="Metcalf W.W."/>
        </authorList>
    </citation>
    <scope>NUCLEOTIDE SEQUENCE [LARGE SCALE GENOMIC DNA]</scope>
    <source>
        <strain evidence="15">NRRL F-8817</strain>
    </source>
</reference>
<evidence type="ECO:0000256" key="10">
    <source>
        <dbReference type="ARBA" id="ARBA00030803"/>
    </source>
</evidence>
<proteinExistence type="predicted"/>
<keyword evidence="7 11" id="KW-0472">Membrane</keyword>
<dbReference type="PANTHER" id="PTHR37461:SF1">
    <property type="entry name" value="ANTI-SIGMA-K FACTOR RSKA"/>
    <property type="match status" value="1"/>
</dbReference>
<evidence type="ECO:0000256" key="9">
    <source>
        <dbReference type="ARBA" id="ARBA00029829"/>
    </source>
</evidence>
<evidence type="ECO:0000256" key="4">
    <source>
        <dbReference type="ARBA" id="ARBA00022692"/>
    </source>
</evidence>
<feature type="domain" description="Anti-sigma-K factor RskA N-terminal" evidence="13">
    <location>
        <begin position="6"/>
        <end position="48"/>
    </location>
</feature>
<dbReference type="Pfam" id="PF22618">
    <property type="entry name" value="RskA_N"/>
    <property type="match status" value="1"/>
</dbReference>
<keyword evidence="6" id="KW-0805">Transcription regulation</keyword>
<organism evidence="14 15">
    <name type="scientific">Streptomyces violaceusniger</name>
    <dbReference type="NCBI Taxonomy" id="68280"/>
    <lineage>
        <taxon>Bacteria</taxon>
        <taxon>Bacillati</taxon>
        <taxon>Actinomycetota</taxon>
        <taxon>Actinomycetes</taxon>
        <taxon>Kitasatosporales</taxon>
        <taxon>Streptomycetaceae</taxon>
        <taxon>Streptomyces</taxon>
        <taxon>Streptomyces violaceusniger group</taxon>
    </lineage>
</organism>
<keyword evidence="5 11" id="KW-1133">Transmembrane helix</keyword>
<feature type="domain" description="Anti-sigma K factor RskA C-terminal" evidence="12">
    <location>
        <begin position="106"/>
        <end position="249"/>
    </location>
</feature>
<dbReference type="AlphaFoldDB" id="A0A0X3XDZ9"/>
<dbReference type="InterPro" id="IPR051474">
    <property type="entry name" value="Anti-sigma-K/W_factor"/>
</dbReference>
<protein>
    <recommendedName>
        <fullName evidence="10">Regulator of SigK</fullName>
    </recommendedName>
    <alternativeName>
        <fullName evidence="9">Sigma-K anti-sigma factor RskA</fullName>
    </alternativeName>
</protein>
<comment type="caution">
    <text evidence="14">The sequence shown here is derived from an EMBL/GenBank/DDBJ whole genome shotgun (WGS) entry which is preliminary data.</text>
</comment>
<keyword evidence="3" id="KW-1003">Cell membrane</keyword>
<evidence type="ECO:0000256" key="2">
    <source>
        <dbReference type="ARBA" id="ARBA00004236"/>
    </source>
</evidence>
<name>A0A0X3XDZ9_STRVO</name>